<organism evidence="1 2">
    <name type="scientific">Carpinus fangiana</name>
    <dbReference type="NCBI Taxonomy" id="176857"/>
    <lineage>
        <taxon>Eukaryota</taxon>
        <taxon>Viridiplantae</taxon>
        <taxon>Streptophyta</taxon>
        <taxon>Embryophyta</taxon>
        <taxon>Tracheophyta</taxon>
        <taxon>Spermatophyta</taxon>
        <taxon>Magnoliopsida</taxon>
        <taxon>eudicotyledons</taxon>
        <taxon>Gunneridae</taxon>
        <taxon>Pentapetalae</taxon>
        <taxon>rosids</taxon>
        <taxon>fabids</taxon>
        <taxon>Fagales</taxon>
        <taxon>Betulaceae</taxon>
        <taxon>Carpinus</taxon>
    </lineage>
</organism>
<dbReference type="AlphaFoldDB" id="A0A5N6RCI6"/>
<dbReference type="EMBL" id="CM017326">
    <property type="protein sequence ID" value="KAE8076622.1"/>
    <property type="molecule type" value="Genomic_DNA"/>
</dbReference>
<keyword evidence="2" id="KW-1185">Reference proteome</keyword>
<gene>
    <name evidence="1" type="ORF">FH972_015259</name>
</gene>
<protein>
    <submittedName>
        <fullName evidence="1">Uncharacterized protein</fullName>
    </submittedName>
</protein>
<reference evidence="1 2" key="1">
    <citation type="submission" date="2019-06" db="EMBL/GenBank/DDBJ databases">
        <title>A chromosomal-level reference genome of Carpinus fangiana (Coryloideae, Betulaceae).</title>
        <authorList>
            <person name="Yang X."/>
            <person name="Wang Z."/>
            <person name="Zhang L."/>
            <person name="Hao G."/>
            <person name="Liu J."/>
            <person name="Yang Y."/>
        </authorList>
    </citation>
    <scope>NUCLEOTIDE SEQUENCE [LARGE SCALE GENOMIC DNA]</scope>
    <source>
        <strain evidence="1">Cfa_2016G</strain>
        <tissue evidence="1">Leaf</tissue>
    </source>
</reference>
<evidence type="ECO:0000313" key="2">
    <source>
        <dbReference type="Proteomes" id="UP000327013"/>
    </source>
</evidence>
<name>A0A5N6RCI6_9ROSI</name>
<evidence type="ECO:0000313" key="1">
    <source>
        <dbReference type="EMBL" id="KAE8076622.1"/>
    </source>
</evidence>
<sequence>MPNAAGIREFNYHPDGLLRDAEFTFAKAFVEAAPDEATLTEAAPTETTPVEATLVEAPSIVVDPKGNDV</sequence>
<dbReference type="Proteomes" id="UP000327013">
    <property type="component" value="Chromosome 6"/>
</dbReference>
<proteinExistence type="predicted"/>
<accession>A0A5N6RCI6</accession>